<proteinExistence type="inferred from homology"/>
<feature type="region of interest" description="Disordered" evidence="5">
    <location>
        <begin position="23"/>
        <end position="46"/>
    </location>
</feature>
<gene>
    <name evidence="7" type="ORF">IGS67_05450</name>
</gene>
<keyword evidence="8" id="KW-1185">Reference proteome</keyword>
<comment type="pathway">
    <text evidence="1">Cell wall biogenesis; cell wall polysaccharide biosynthesis.</text>
</comment>
<evidence type="ECO:0000256" key="1">
    <source>
        <dbReference type="ARBA" id="ARBA00004776"/>
    </source>
</evidence>
<dbReference type="InterPro" id="IPR029044">
    <property type="entry name" value="Nucleotide-diphossugar_trans"/>
</dbReference>
<evidence type="ECO:0000313" key="8">
    <source>
        <dbReference type="Proteomes" id="UP000642107"/>
    </source>
</evidence>
<feature type="compositionally biased region" description="Basic and acidic residues" evidence="5">
    <location>
        <begin position="23"/>
        <end position="45"/>
    </location>
</feature>
<dbReference type="InterPro" id="IPR001173">
    <property type="entry name" value="Glyco_trans_2-like"/>
</dbReference>
<evidence type="ECO:0000259" key="6">
    <source>
        <dbReference type="Pfam" id="PF00535"/>
    </source>
</evidence>
<accession>A0ABR9DP96</accession>
<comment type="similarity">
    <text evidence="2">Belongs to the glycosyltransferase 2 family.</text>
</comment>
<dbReference type="PANTHER" id="PTHR43179">
    <property type="entry name" value="RHAMNOSYLTRANSFERASE WBBL"/>
    <property type="match status" value="1"/>
</dbReference>
<evidence type="ECO:0000256" key="5">
    <source>
        <dbReference type="SAM" id="MobiDB-lite"/>
    </source>
</evidence>
<dbReference type="PANTHER" id="PTHR43179:SF12">
    <property type="entry name" value="GALACTOFURANOSYLTRANSFERASE GLFT2"/>
    <property type="match status" value="1"/>
</dbReference>
<dbReference type="EMBL" id="JACZDF010000002">
    <property type="protein sequence ID" value="MBD9698940.1"/>
    <property type="molecule type" value="Genomic_DNA"/>
</dbReference>
<evidence type="ECO:0000313" key="7">
    <source>
        <dbReference type="EMBL" id="MBD9698940.1"/>
    </source>
</evidence>
<keyword evidence="3" id="KW-0328">Glycosyltransferase</keyword>
<protein>
    <submittedName>
        <fullName evidence="7">Glycosyltransferase</fullName>
    </submittedName>
</protein>
<feature type="compositionally biased region" description="Basic residues" evidence="5">
    <location>
        <begin position="138"/>
        <end position="147"/>
    </location>
</feature>
<comment type="caution">
    <text evidence="7">The sequence shown here is derived from an EMBL/GenBank/DDBJ whole genome shotgun (WGS) entry which is preliminary data.</text>
</comment>
<dbReference type="Gene3D" id="3.90.550.10">
    <property type="entry name" value="Spore Coat Polysaccharide Biosynthesis Protein SpsA, Chain A"/>
    <property type="match status" value="1"/>
</dbReference>
<name>A0ABR9DP96_9MICO</name>
<feature type="domain" description="Glycosyltransferase 2-like" evidence="6">
    <location>
        <begin position="209"/>
        <end position="365"/>
    </location>
</feature>
<reference evidence="7 8" key="1">
    <citation type="submission" date="2020-09" db="EMBL/GenBank/DDBJ databases">
        <title>Flavimobilis rhizosphaerae sp. nov., isolated from rhizosphere soil of Spartina alterniflora.</title>
        <authorList>
            <person name="Hanqin C."/>
        </authorList>
    </citation>
    <scope>NUCLEOTIDE SEQUENCE [LARGE SCALE GENOMIC DNA]</scope>
    <source>
        <strain evidence="7 8">GY 10621</strain>
    </source>
</reference>
<dbReference type="Proteomes" id="UP000642107">
    <property type="component" value="Unassembled WGS sequence"/>
</dbReference>
<organism evidence="7 8">
    <name type="scientific">Flavimobilis rhizosphaerae</name>
    <dbReference type="NCBI Taxonomy" id="2775421"/>
    <lineage>
        <taxon>Bacteria</taxon>
        <taxon>Bacillati</taxon>
        <taxon>Actinomycetota</taxon>
        <taxon>Actinomycetes</taxon>
        <taxon>Micrococcales</taxon>
        <taxon>Jonesiaceae</taxon>
        <taxon>Flavimobilis</taxon>
    </lineage>
</organism>
<feature type="region of interest" description="Disordered" evidence="5">
    <location>
        <begin position="94"/>
        <end position="156"/>
    </location>
</feature>
<evidence type="ECO:0000256" key="3">
    <source>
        <dbReference type="ARBA" id="ARBA00022676"/>
    </source>
</evidence>
<feature type="compositionally biased region" description="Basic and acidic residues" evidence="5">
    <location>
        <begin position="96"/>
        <end position="134"/>
    </location>
</feature>
<dbReference type="Pfam" id="PF00535">
    <property type="entry name" value="Glycos_transf_2"/>
    <property type="match status" value="1"/>
</dbReference>
<evidence type="ECO:0000256" key="2">
    <source>
        <dbReference type="ARBA" id="ARBA00006739"/>
    </source>
</evidence>
<evidence type="ECO:0000256" key="4">
    <source>
        <dbReference type="ARBA" id="ARBA00022679"/>
    </source>
</evidence>
<dbReference type="SUPFAM" id="SSF53448">
    <property type="entry name" value="Nucleotide-diphospho-sugar transferases"/>
    <property type="match status" value="1"/>
</dbReference>
<keyword evidence="4" id="KW-0808">Transferase</keyword>
<sequence>MRPQVLARDGLRLAVERRCRVDDRHGRPRRDDRGRPLAGRLREARAGPVATDDEVQHLDGVAGRVVLVLPVVGVAGLGQRRCGPEDQQVQDVPVDDAAHPPLGHDAEGRCARVPAHDGARGRGDARRARERDLGRQGAAHRRQHGRSAPRGTSRCARALVPPLGGPLLRLPVLLRASRDVGAPRRSAHRYPRGVVDSPLVRPGGRVVAVVVAFNRRDLLQDALDALAAQTRPLDAILVVDNASTDDSAQVARNHPAAPVVVTLERNTGGAGGFAAGLAHAVASLGADGVWLMDDDTIPTPTALAELLAAWATHPGPVDAAGSRVVWTDGRDHPMNTPRSRPGASRAALAAARRAGVVPVRSTSFVSMLVSADAVRTHGLPVADYFIWNDDFEYSCRLLRDGTGLHVPASVVEHRTKTFGATDADPGDRFYFEVRNKIWMFTRSRALGGGERLLYGASTLRRWARTVARSQARGVLLRAGGRGLRDGVLRRPRPTSEVLAGLSLADDVVVLDRSVR</sequence>